<gene>
    <name evidence="1" type="ORF">PADG_02541</name>
</gene>
<dbReference type="Proteomes" id="UP000001628">
    <property type="component" value="Unassembled WGS sequence"/>
</dbReference>
<dbReference type="VEuPathDB" id="FungiDB:PADG_02541"/>
<dbReference type="KEGG" id="pbn:PADG_02541"/>
<accession>C1G5T6</accession>
<sequence>MEGVRLISVHKVRQITWLLLLANLRDEERQQLSSFTRFSASLIGSPCQWRNVNRAIQWVIIFQGKEISQPQKHLRRLVGSCDSHPQQCTMDGDTLTSGSQGYPRIYQSFHEASWLMKGDIFHPDLIIL</sequence>
<dbReference type="HOGENOM" id="CLU_1960258_0_0_1"/>
<organism evidence="1 2">
    <name type="scientific">Paracoccidioides brasiliensis (strain Pb18)</name>
    <dbReference type="NCBI Taxonomy" id="502780"/>
    <lineage>
        <taxon>Eukaryota</taxon>
        <taxon>Fungi</taxon>
        <taxon>Dikarya</taxon>
        <taxon>Ascomycota</taxon>
        <taxon>Pezizomycotina</taxon>
        <taxon>Eurotiomycetes</taxon>
        <taxon>Eurotiomycetidae</taxon>
        <taxon>Onygenales</taxon>
        <taxon>Ajellomycetaceae</taxon>
        <taxon>Paracoccidioides</taxon>
    </lineage>
</organism>
<dbReference type="GeneID" id="22582003"/>
<protein>
    <submittedName>
        <fullName evidence="1">Uncharacterized protein</fullName>
    </submittedName>
</protein>
<keyword evidence="2" id="KW-1185">Reference proteome</keyword>
<reference evidence="1 2" key="1">
    <citation type="journal article" date="2011" name="PLoS Genet.">
        <title>Comparative genomic analysis of human fungal pathogens causing paracoccidioidomycosis.</title>
        <authorList>
            <person name="Desjardins C.A."/>
            <person name="Champion M.D."/>
            <person name="Holder J.W."/>
            <person name="Muszewska A."/>
            <person name="Goldberg J."/>
            <person name="Bailao A.M."/>
            <person name="Brigido M.M."/>
            <person name="Ferreira M.E."/>
            <person name="Garcia A.M."/>
            <person name="Grynberg M."/>
            <person name="Gujja S."/>
            <person name="Heiman D.I."/>
            <person name="Henn M.R."/>
            <person name="Kodira C.D."/>
            <person name="Leon-Narvaez H."/>
            <person name="Longo L.V."/>
            <person name="Ma L.J."/>
            <person name="Malavazi I."/>
            <person name="Matsuo A.L."/>
            <person name="Morais F.V."/>
            <person name="Pereira M."/>
            <person name="Rodriguez-Brito S."/>
            <person name="Sakthikumar S."/>
            <person name="Salem-Izacc S.M."/>
            <person name="Sykes S.M."/>
            <person name="Teixeira M.M."/>
            <person name="Vallejo M.C."/>
            <person name="Walter M.E."/>
            <person name="Yandava C."/>
            <person name="Young S."/>
            <person name="Zeng Q."/>
            <person name="Zucker J."/>
            <person name="Felipe M.S."/>
            <person name="Goldman G.H."/>
            <person name="Haas B.J."/>
            <person name="McEwen J.G."/>
            <person name="Nino-Vega G."/>
            <person name="Puccia R."/>
            <person name="San-Blas G."/>
            <person name="Soares C.M."/>
            <person name="Birren B.W."/>
            <person name="Cuomo C.A."/>
        </authorList>
    </citation>
    <scope>NUCLEOTIDE SEQUENCE [LARGE SCALE GENOMIC DNA]</scope>
    <source>
        <strain evidence="1 2">Pb18</strain>
    </source>
</reference>
<dbReference type="InParanoid" id="C1G5T6"/>
<dbReference type="RefSeq" id="XP_010758029.1">
    <property type="nucleotide sequence ID" value="XM_010759727.1"/>
</dbReference>
<evidence type="ECO:0000313" key="2">
    <source>
        <dbReference type="Proteomes" id="UP000001628"/>
    </source>
</evidence>
<evidence type="ECO:0000313" key="1">
    <source>
        <dbReference type="EMBL" id="EEH46443.2"/>
    </source>
</evidence>
<proteinExistence type="predicted"/>
<name>C1G5T6_PARBD</name>
<dbReference type="EMBL" id="KN275959">
    <property type="protein sequence ID" value="EEH46443.2"/>
    <property type="molecule type" value="Genomic_DNA"/>
</dbReference>
<dbReference type="AlphaFoldDB" id="C1G5T6"/>